<accession>A0AAP0G0T7</accession>
<protein>
    <submittedName>
        <fullName evidence="1">Cyclin-J18-like</fullName>
    </submittedName>
</protein>
<reference evidence="1 2" key="1">
    <citation type="journal article" date="2022" name="Nat. Plants">
        <title>Genomes of leafy and leafless Platanthera orchids illuminate the evolution of mycoheterotrophy.</title>
        <authorList>
            <person name="Li M.H."/>
            <person name="Liu K.W."/>
            <person name="Li Z."/>
            <person name="Lu H.C."/>
            <person name="Ye Q.L."/>
            <person name="Zhang D."/>
            <person name="Wang J.Y."/>
            <person name="Li Y.F."/>
            <person name="Zhong Z.M."/>
            <person name="Liu X."/>
            <person name="Yu X."/>
            <person name="Liu D.K."/>
            <person name="Tu X.D."/>
            <person name="Liu B."/>
            <person name="Hao Y."/>
            <person name="Liao X.Y."/>
            <person name="Jiang Y.T."/>
            <person name="Sun W.H."/>
            <person name="Chen J."/>
            <person name="Chen Y.Q."/>
            <person name="Ai Y."/>
            <person name="Zhai J.W."/>
            <person name="Wu S.S."/>
            <person name="Zhou Z."/>
            <person name="Hsiao Y.Y."/>
            <person name="Wu W.L."/>
            <person name="Chen Y.Y."/>
            <person name="Lin Y.F."/>
            <person name="Hsu J.L."/>
            <person name="Li C.Y."/>
            <person name="Wang Z.W."/>
            <person name="Zhao X."/>
            <person name="Zhong W.Y."/>
            <person name="Ma X.K."/>
            <person name="Ma L."/>
            <person name="Huang J."/>
            <person name="Chen G.Z."/>
            <person name="Huang M.Z."/>
            <person name="Huang L."/>
            <person name="Peng D.H."/>
            <person name="Luo Y.B."/>
            <person name="Zou S.Q."/>
            <person name="Chen S.P."/>
            <person name="Lan S."/>
            <person name="Tsai W.C."/>
            <person name="Van de Peer Y."/>
            <person name="Liu Z.J."/>
        </authorList>
    </citation>
    <scope>NUCLEOTIDE SEQUENCE [LARGE SCALE GENOMIC DNA]</scope>
    <source>
        <strain evidence="1">Lor287</strain>
    </source>
</reference>
<keyword evidence="2" id="KW-1185">Reference proteome</keyword>
<name>A0AAP0G0T7_9ASPA</name>
<organism evidence="1 2">
    <name type="scientific">Platanthera zijinensis</name>
    <dbReference type="NCBI Taxonomy" id="2320716"/>
    <lineage>
        <taxon>Eukaryota</taxon>
        <taxon>Viridiplantae</taxon>
        <taxon>Streptophyta</taxon>
        <taxon>Embryophyta</taxon>
        <taxon>Tracheophyta</taxon>
        <taxon>Spermatophyta</taxon>
        <taxon>Magnoliopsida</taxon>
        <taxon>Liliopsida</taxon>
        <taxon>Asparagales</taxon>
        <taxon>Orchidaceae</taxon>
        <taxon>Orchidoideae</taxon>
        <taxon>Orchideae</taxon>
        <taxon>Orchidinae</taxon>
        <taxon>Platanthera</taxon>
    </lineage>
</organism>
<comment type="caution">
    <text evidence="1">The sequence shown here is derived from an EMBL/GenBank/DDBJ whole genome shotgun (WGS) entry which is preliminary data.</text>
</comment>
<dbReference type="EMBL" id="JBBWWQ010000014">
    <property type="protein sequence ID" value="KAK8931074.1"/>
    <property type="molecule type" value="Genomic_DNA"/>
</dbReference>
<evidence type="ECO:0000313" key="1">
    <source>
        <dbReference type="EMBL" id="KAK8931074.1"/>
    </source>
</evidence>
<proteinExistence type="predicted"/>
<evidence type="ECO:0000313" key="2">
    <source>
        <dbReference type="Proteomes" id="UP001418222"/>
    </source>
</evidence>
<dbReference type="AlphaFoldDB" id="A0AAP0G0T7"/>
<gene>
    <name evidence="1" type="ORF">KSP39_PZI016751</name>
</gene>
<dbReference type="Proteomes" id="UP001418222">
    <property type="component" value="Unassembled WGS sequence"/>
</dbReference>
<sequence>MEMESSDSPALLLRRRLLEFLIVSSQLHDTRPLSVKSLKSLGDVLIDDQCFTTRDFADGVSMPTLNLDLCYYSCRLAV</sequence>